<dbReference type="SUPFAM" id="SSF46785">
    <property type="entry name" value="Winged helix' DNA-binding domain"/>
    <property type="match status" value="1"/>
</dbReference>
<sequence length="294" mass="33815">MPEGSYPFPTYSGLLEPRHYKQIGTAIWLFLWCISSTTAEKEKDGTVWGIVLGNKPIRINELEETFEVSNRTIRSWIKTLEDHGYIRVTRAPYGLIFSVRNSKKYQNRSAENFQSLEGDRQNIATLDSSDRQNIADLAAENCRSNKDITEIYNASSSASDEEHILNQVSQIEKHFCQRRGKGFSVSPSDFSEIRQMVVDGLPVDLVNRVVDESFDSYKPKHKRDEIRSITYCVPRCYDEWTKLQQEEPITVAVPHVPVAIGSPSPQRITKQQQEIDDLDRWIREEEAREQAGSR</sequence>
<keyword evidence="2" id="KW-1185">Reference proteome</keyword>
<evidence type="ECO:0000313" key="2">
    <source>
        <dbReference type="Proteomes" id="UP000663452"/>
    </source>
</evidence>
<protein>
    <submittedName>
        <fullName evidence="1">HTH domain-containing protein</fullName>
    </submittedName>
</protein>
<dbReference type="Gene3D" id="1.10.10.10">
    <property type="entry name" value="Winged helix-like DNA-binding domain superfamily/Winged helix DNA-binding domain"/>
    <property type="match status" value="1"/>
</dbReference>
<dbReference type="InterPro" id="IPR036390">
    <property type="entry name" value="WH_DNA-bd_sf"/>
</dbReference>
<dbReference type="InterPro" id="IPR036388">
    <property type="entry name" value="WH-like_DNA-bd_sf"/>
</dbReference>
<accession>A0ABX7L553</accession>
<dbReference type="EMBL" id="CP070969">
    <property type="protein sequence ID" value="QSF42696.1"/>
    <property type="molecule type" value="Genomic_DNA"/>
</dbReference>
<dbReference type="Proteomes" id="UP000663452">
    <property type="component" value="Chromosome"/>
</dbReference>
<reference evidence="1 2" key="1">
    <citation type="submission" date="2021-02" db="EMBL/GenBank/DDBJ databases">
        <title>Paenibacillus tianjinensis sp. nov.</title>
        <authorList>
            <person name="Liu H."/>
        </authorList>
    </citation>
    <scope>NUCLEOTIDE SEQUENCE [LARGE SCALE GENOMIC DNA]</scope>
    <source>
        <strain evidence="1 2">TB2019</strain>
    </source>
</reference>
<dbReference type="RefSeq" id="WP_206100385.1">
    <property type="nucleotide sequence ID" value="NZ_CP070969.1"/>
</dbReference>
<proteinExistence type="predicted"/>
<gene>
    <name evidence="1" type="ORF">JRJ22_15380</name>
</gene>
<evidence type="ECO:0000313" key="1">
    <source>
        <dbReference type="EMBL" id="QSF42696.1"/>
    </source>
</evidence>
<organism evidence="1 2">
    <name type="scientific">Paenibacillus tianjinensis</name>
    <dbReference type="NCBI Taxonomy" id="2810347"/>
    <lineage>
        <taxon>Bacteria</taxon>
        <taxon>Bacillati</taxon>
        <taxon>Bacillota</taxon>
        <taxon>Bacilli</taxon>
        <taxon>Bacillales</taxon>
        <taxon>Paenibacillaceae</taxon>
        <taxon>Paenibacillus</taxon>
    </lineage>
</organism>
<name>A0ABX7L553_9BACL</name>